<feature type="chain" id="PRO_5029725829" evidence="1">
    <location>
        <begin position="22"/>
        <end position="170"/>
    </location>
</feature>
<gene>
    <name evidence="2" type="ORF">SI7747_18020126</name>
</gene>
<accession>A0A7I8JUE4</accession>
<protein>
    <submittedName>
        <fullName evidence="2">Uncharacterized protein</fullName>
    </submittedName>
</protein>
<evidence type="ECO:0000313" key="3">
    <source>
        <dbReference type="Proteomes" id="UP001189122"/>
    </source>
</evidence>
<dbReference type="EMBL" id="CACRZD030000018">
    <property type="protein sequence ID" value="CAA6673709.1"/>
    <property type="molecule type" value="Genomic_DNA"/>
</dbReference>
<feature type="signal peptide" evidence="1">
    <location>
        <begin position="1"/>
        <end position="21"/>
    </location>
</feature>
<sequence>MATPKAGTLALAVWFMVLAAGGEWVDYPSGLGCCSNIQVERCDPSSSNANAACRDVCHYSGCRKGGLCMDGAPASAASAIATAEATQTHFFQRLASTSSELAHSHFSHQPTSYSFLRRTSIIFWRQPFRERWKSKLHGITSFPSILQDSSCIHFLRSYEKHIRGFWEDYH</sequence>
<reference evidence="2 3" key="1">
    <citation type="submission" date="2019-12" db="EMBL/GenBank/DDBJ databases">
        <authorList>
            <person name="Scholz U."/>
            <person name="Mascher M."/>
            <person name="Fiebig A."/>
        </authorList>
    </citation>
    <scope>NUCLEOTIDE SEQUENCE</scope>
</reference>
<dbReference type="AlphaFoldDB" id="A0A7I8JUE4"/>
<evidence type="ECO:0000256" key="1">
    <source>
        <dbReference type="SAM" id="SignalP"/>
    </source>
</evidence>
<proteinExistence type="predicted"/>
<keyword evidence="1" id="KW-0732">Signal</keyword>
<dbReference type="EMBL" id="LR743605">
    <property type="protein sequence ID" value="CAA2634730.1"/>
    <property type="molecule type" value="Genomic_DNA"/>
</dbReference>
<evidence type="ECO:0000313" key="2">
    <source>
        <dbReference type="EMBL" id="CAA2634730.1"/>
    </source>
</evidence>
<organism evidence="2">
    <name type="scientific">Spirodela intermedia</name>
    <name type="common">Intermediate duckweed</name>
    <dbReference type="NCBI Taxonomy" id="51605"/>
    <lineage>
        <taxon>Eukaryota</taxon>
        <taxon>Viridiplantae</taxon>
        <taxon>Streptophyta</taxon>
        <taxon>Embryophyta</taxon>
        <taxon>Tracheophyta</taxon>
        <taxon>Spermatophyta</taxon>
        <taxon>Magnoliopsida</taxon>
        <taxon>Liliopsida</taxon>
        <taxon>Araceae</taxon>
        <taxon>Lemnoideae</taxon>
        <taxon>Spirodela</taxon>
    </lineage>
</organism>
<name>A0A7I8JUE4_SPIIN</name>
<keyword evidence="3" id="KW-1185">Reference proteome</keyword>
<dbReference type="Proteomes" id="UP001189122">
    <property type="component" value="Unassembled WGS sequence"/>
</dbReference>